<feature type="region of interest" description="Disordered" evidence="1">
    <location>
        <begin position="115"/>
        <end position="140"/>
    </location>
</feature>
<name>A0A3L8SHR3_CHLGU</name>
<gene>
    <name evidence="2" type="ORF">DV515_00007433</name>
</gene>
<accession>A0A3L8SHR3</accession>
<feature type="region of interest" description="Disordered" evidence="1">
    <location>
        <begin position="1"/>
        <end position="73"/>
    </location>
</feature>
<evidence type="ECO:0000256" key="1">
    <source>
        <dbReference type="SAM" id="MobiDB-lite"/>
    </source>
</evidence>
<feature type="compositionally biased region" description="Basic and acidic residues" evidence="1">
    <location>
        <begin position="121"/>
        <end position="140"/>
    </location>
</feature>
<evidence type="ECO:0000313" key="2">
    <source>
        <dbReference type="EMBL" id="RLW02257.1"/>
    </source>
</evidence>
<evidence type="ECO:0000313" key="3">
    <source>
        <dbReference type="Proteomes" id="UP000276834"/>
    </source>
</evidence>
<dbReference type="AlphaFoldDB" id="A0A3L8SHR3"/>
<dbReference type="OrthoDB" id="10255048at2759"/>
<dbReference type="Proteomes" id="UP000276834">
    <property type="component" value="Unassembled WGS sequence"/>
</dbReference>
<reference evidence="2 3" key="1">
    <citation type="journal article" date="2018" name="Proc. R. Soc. B">
        <title>A non-coding region near Follistatin controls head colour polymorphism in the Gouldian finch.</title>
        <authorList>
            <person name="Toomey M.B."/>
            <person name="Marques C.I."/>
            <person name="Andrade P."/>
            <person name="Araujo P.M."/>
            <person name="Sabatino S."/>
            <person name="Gazda M.A."/>
            <person name="Afonso S."/>
            <person name="Lopes R.J."/>
            <person name="Corbo J.C."/>
            <person name="Carneiro M."/>
        </authorList>
    </citation>
    <scope>NUCLEOTIDE SEQUENCE [LARGE SCALE GENOMIC DNA]</scope>
    <source>
        <strain evidence="2">Red01</strain>
        <tissue evidence="2">Muscle</tissue>
    </source>
</reference>
<dbReference type="EMBL" id="QUSF01000019">
    <property type="protein sequence ID" value="RLW02257.1"/>
    <property type="molecule type" value="Genomic_DNA"/>
</dbReference>
<organism evidence="2 3">
    <name type="scientific">Chloebia gouldiae</name>
    <name type="common">Gouldian finch</name>
    <name type="synonym">Erythrura gouldiae</name>
    <dbReference type="NCBI Taxonomy" id="44316"/>
    <lineage>
        <taxon>Eukaryota</taxon>
        <taxon>Metazoa</taxon>
        <taxon>Chordata</taxon>
        <taxon>Craniata</taxon>
        <taxon>Vertebrata</taxon>
        <taxon>Euteleostomi</taxon>
        <taxon>Archelosauria</taxon>
        <taxon>Archosauria</taxon>
        <taxon>Dinosauria</taxon>
        <taxon>Saurischia</taxon>
        <taxon>Theropoda</taxon>
        <taxon>Coelurosauria</taxon>
        <taxon>Aves</taxon>
        <taxon>Neognathae</taxon>
        <taxon>Neoaves</taxon>
        <taxon>Telluraves</taxon>
        <taxon>Australaves</taxon>
        <taxon>Passeriformes</taxon>
        <taxon>Passeroidea</taxon>
        <taxon>Passeridae</taxon>
        <taxon>Chloebia</taxon>
    </lineage>
</organism>
<keyword evidence="3" id="KW-1185">Reference proteome</keyword>
<comment type="caution">
    <text evidence="2">The sequence shown here is derived from an EMBL/GenBank/DDBJ whole genome shotgun (WGS) entry which is preliminary data.</text>
</comment>
<feature type="compositionally biased region" description="Basic and acidic residues" evidence="1">
    <location>
        <begin position="29"/>
        <end position="39"/>
    </location>
</feature>
<sequence length="140" mass="14956">MRDPIVPATLMRDNTPQDSELGQPPGNDHNFKRSPEKTRTAKAGGQDTSDPVAAAVPLAESFSPSTAGPTRFQAPGNIITQARSYISVDGNPLIMKASIATVLKSNPAQIAAQIPARGLQRGRDRTLPCKSKEDRQTLIP</sequence>
<protein>
    <submittedName>
        <fullName evidence="2">Uncharacterized protein</fullName>
    </submittedName>
</protein>
<proteinExistence type="predicted"/>